<dbReference type="Gene3D" id="3.30.1330.60">
    <property type="entry name" value="OmpA-like domain"/>
    <property type="match status" value="1"/>
</dbReference>
<dbReference type="PROSITE" id="PS01068">
    <property type="entry name" value="OMPA_1"/>
    <property type="match status" value="1"/>
</dbReference>
<keyword evidence="9" id="KW-1185">Reference proteome</keyword>
<dbReference type="InterPro" id="IPR011042">
    <property type="entry name" value="6-blade_b-propeller_TolB-like"/>
</dbReference>
<evidence type="ECO:0000256" key="6">
    <source>
        <dbReference type="SAM" id="SignalP"/>
    </source>
</evidence>
<dbReference type="PANTHER" id="PTHR30329">
    <property type="entry name" value="STATOR ELEMENT OF FLAGELLAR MOTOR COMPLEX"/>
    <property type="match status" value="1"/>
</dbReference>
<evidence type="ECO:0000256" key="1">
    <source>
        <dbReference type="ARBA" id="ARBA00004442"/>
    </source>
</evidence>
<dbReference type="Gene3D" id="2.120.10.30">
    <property type="entry name" value="TolB, C-terminal domain"/>
    <property type="match status" value="1"/>
</dbReference>
<dbReference type="EMBL" id="JACWZY010000027">
    <property type="protein sequence ID" value="MBD2703999.1"/>
    <property type="molecule type" value="Genomic_DNA"/>
</dbReference>
<evidence type="ECO:0000259" key="7">
    <source>
        <dbReference type="PROSITE" id="PS51123"/>
    </source>
</evidence>
<dbReference type="InterPro" id="IPR006664">
    <property type="entry name" value="OMP_bac"/>
</dbReference>
<dbReference type="AlphaFoldDB" id="A0A926XZS3"/>
<dbReference type="GO" id="GO:0009279">
    <property type="term" value="C:cell outer membrane"/>
    <property type="evidence" value="ECO:0007669"/>
    <property type="project" value="UniProtKB-SubCell"/>
</dbReference>
<dbReference type="InterPro" id="IPR050330">
    <property type="entry name" value="Bact_OuterMem_StrucFunc"/>
</dbReference>
<proteinExistence type="predicted"/>
<keyword evidence="6" id="KW-0732">Signal</keyword>
<protein>
    <submittedName>
        <fullName evidence="8">OmpA family protein</fullName>
    </submittedName>
</protein>
<dbReference type="RefSeq" id="WP_190890213.1">
    <property type="nucleotide sequence ID" value="NZ_JACWZY010000027.1"/>
</dbReference>
<dbReference type="CDD" id="cd07185">
    <property type="entry name" value="OmpA_C-like"/>
    <property type="match status" value="1"/>
</dbReference>
<feature type="region of interest" description="Disordered" evidence="5">
    <location>
        <begin position="29"/>
        <end position="50"/>
    </location>
</feature>
<dbReference type="SUPFAM" id="SSF82171">
    <property type="entry name" value="DPP6 N-terminal domain-like"/>
    <property type="match status" value="1"/>
</dbReference>
<feature type="region of interest" description="Disordered" evidence="5">
    <location>
        <begin position="330"/>
        <end position="355"/>
    </location>
</feature>
<dbReference type="SUPFAM" id="SSF103088">
    <property type="entry name" value="OmpA-like"/>
    <property type="match status" value="1"/>
</dbReference>
<evidence type="ECO:0000256" key="4">
    <source>
        <dbReference type="PROSITE-ProRule" id="PRU00473"/>
    </source>
</evidence>
<accession>A0A926XZS3</accession>
<evidence type="ECO:0000256" key="5">
    <source>
        <dbReference type="SAM" id="MobiDB-lite"/>
    </source>
</evidence>
<reference evidence="8" key="1">
    <citation type="submission" date="2020-09" db="EMBL/GenBank/DDBJ databases">
        <authorList>
            <person name="Kim M.K."/>
        </authorList>
    </citation>
    <scope>NUCLEOTIDE SEQUENCE</scope>
    <source>
        <strain evidence="8">BT702</strain>
    </source>
</reference>
<feature type="signal peptide" evidence="6">
    <location>
        <begin position="1"/>
        <end position="22"/>
    </location>
</feature>
<feature type="region of interest" description="Disordered" evidence="5">
    <location>
        <begin position="533"/>
        <end position="553"/>
    </location>
</feature>
<dbReference type="Pfam" id="PF00691">
    <property type="entry name" value="OmpA"/>
    <property type="match status" value="1"/>
</dbReference>
<dbReference type="InterPro" id="IPR036737">
    <property type="entry name" value="OmpA-like_sf"/>
</dbReference>
<dbReference type="InterPro" id="IPR006665">
    <property type="entry name" value="OmpA-like"/>
</dbReference>
<dbReference type="PRINTS" id="PR01021">
    <property type="entry name" value="OMPADOMAIN"/>
</dbReference>
<feature type="compositionally biased region" description="Basic and acidic residues" evidence="5">
    <location>
        <begin position="346"/>
        <end position="355"/>
    </location>
</feature>
<comment type="caution">
    <text evidence="8">The sequence shown here is derived from an EMBL/GenBank/DDBJ whole genome shotgun (WGS) entry which is preliminary data.</text>
</comment>
<sequence length="565" mass="61949">MNMNGAIATSLIFSLLSLTVGAQSKPDATTAVKQPELGSITSPNLPRPDSAIVTKPGVENLGNQVNSEYNEINPMIAPDGKTLYFARISHPNNTHGAKGSQDIWFSDVDVASGKWGPARRMGFPLNKDEYNCAYSITPDGNTMLIKGQYSNGNYETRGFSFSKKTANGWSPPQKIDIPGYVNMSKGQFDCGFMSADGKVLIMAFSEKKNSKEDDLYVSFRQKDGSWTKPMDLGPEVNTKFTETTPFLAPDGATLYFSSDREGGLGSNDIYVCKRVDKTWKHWSKPTNLGTKVNTDGYDAYYSLSASGDYAYLTTFKNTLGKGDIVRVKLSDDRPTNEPSKVGSGDDVAKNNDVTRPDPVALISGKVIDQVTGKPVEARIIYQTLPDGAEAGEATSDPITGEYKIVLPYGQKYTMRAVAKDFIAEGDNIDLTKTQGYQEITGKQLKMVPIVPGSVVRLNNIFFDTGKSELRPESGPELDRLVTTLNEAPKMTIEVRGHTDNTGSNEINNKLSQDRADAVREYFISKGIEPDRVASKGFGETKPITTNDTEDGRQQNRRVEFVIVKK</sequence>
<dbReference type="PANTHER" id="PTHR30329:SF21">
    <property type="entry name" value="LIPOPROTEIN YIAD-RELATED"/>
    <property type="match status" value="1"/>
</dbReference>
<evidence type="ECO:0000256" key="2">
    <source>
        <dbReference type="ARBA" id="ARBA00023136"/>
    </source>
</evidence>
<dbReference type="PROSITE" id="PS51123">
    <property type="entry name" value="OMPA_2"/>
    <property type="match status" value="1"/>
</dbReference>
<evidence type="ECO:0000313" key="9">
    <source>
        <dbReference type="Proteomes" id="UP000598820"/>
    </source>
</evidence>
<evidence type="ECO:0000256" key="3">
    <source>
        <dbReference type="ARBA" id="ARBA00023237"/>
    </source>
</evidence>
<organism evidence="8 9">
    <name type="scientific">Spirosoma profusum</name>
    <dbReference type="NCBI Taxonomy" id="2771354"/>
    <lineage>
        <taxon>Bacteria</taxon>
        <taxon>Pseudomonadati</taxon>
        <taxon>Bacteroidota</taxon>
        <taxon>Cytophagia</taxon>
        <taxon>Cytophagales</taxon>
        <taxon>Cytophagaceae</taxon>
        <taxon>Spirosoma</taxon>
    </lineage>
</organism>
<keyword evidence="3" id="KW-0998">Cell outer membrane</keyword>
<feature type="chain" id="PRO_5036719846" evidence="6">
    <location>
        <begin position="23"/>
        <end position="565"/>
    </location>
</feature>
<name>A0A926XZS3_9BACT</name>
<comment type="subcellular location">
    <subcellularLocation>
        <location evidence="1">Cell outer membrane</location>
    </subcellularLocation>
</comment>
<gene>
    <name evidence="8" type="ORF">IC229_25365</name>
</gene>
<dbReference type="Pfam" id="PF07676">
    <property type="entry name" value="PD40"/>
    <property type="match status" value="2"/>
</dbReference>
<dbReference type="InterPro" id="IPR006690">
    <property type="entry name" value="OMPA-like_CS"/>
</dbReference>
<feature type="domain" description="OmpA-like" evidence="7">
    <location>
        <begin position="450"/>
        <end position="565"/>
    </location>
</feature>
<dbReference type="Proteomes" id="UP000598820">
    <property type="component" value="Unassembled WGS sequence"/>
</dbReference>
<dbReference type="InterPro" id="IPR011659">
    <property type="entry name" value="WD40"/>
</dbReference>
<evidence type="ECO:0000313" key="8">
    <source>
        <dbReference type="EMBL" id="MBD2703999.1"/>
    </source>
</evidence>
<keyword evidence="2 4" id="KW-0472">Membrane</keyword>